<evidence type="ECO:0000256" key="6">
    <source>
        <dbReference type="ARBA" id="ARBA00022741"/>
    </source>
</evidence>
<keyword evidence="6 12" id="KW-0547">Nucleotide-binding</keyword>
<evidence type="ECO:0000256" key="11">
    <source>
        <dbReference type="ARBA" id="ARBA00057735"/>
    </source>
</evidence>
<accession>A0A378I1T5</accession>
<gene>
    <name evidence="12 14" type="primary">tmk</name>
    <name evidence="14" type="ORF">NCTC13315_01497</name>
</gene>
<sequence length="210" mass="23461">MTPGRFIVVEGLEGAGKTTAIETIKHYLHDKVNNVIITREPGGTYIAEKLRALIKETIPNEPLDERSELLMLYAARVQLLEQVIRPALARGDWVIADRFELSTYAYQGGGRGINQTILDTLSAFCLSGLKPDLTIFLDISPELGLKRADNRGKLDRIEQESLAFFNRVYDAYHNKLNNTTGAKLIDASLPLDQVQQAICLHLEAFLNEHA</sequence>
<evidence type="ECO:0000313" key="15">
    <source>
        <dbReference type="Proteomes" id="UP000254968"/>
    </source>
</evidence>
<dbReference type="OrthoDB" id="9774907at2"/>
<name>A0A378I1T5_9GAMM</name>
<dbReference type="InterPro" id="IPR027417">
    <property type="entry name" value="P-loop_NTPase"/>
</dbReference>
<comment type="catalytic activity">
    <reaction evidence="10 12">
        <text>dTMP + ATP = dTDP + ADP</text>
        <dbReference type="Rhea" id="RHEA:13517"/>
        <dbReference type="ChEBI" id="CHEBI:30616"/>
        <dbReference type="ChEBI" id="CHEBI:58369"/>
        <dbReference type="ChEBI" id="CHEBI:63528"/>
        <dbReference type="ChEBI" id="CHEBI:456216"/>
        <dbReference type="EC" id="2.7.4.9"/>
    </reaction>
</comment>
<dbReference type="InterPro" id="IPR018094">
    <property type="entry name" value="Thymidylate_kinase"/>
</dbReference>
<evidence type="ECO:0000256" key="3">
    <source>
        <dbReference type="ARBA" id="ARBA00017144"/>
    </source>
</evidence>
<dbReference type="Pfam" id="PF02223">
    <property type="entry name" value="Thymidylate_kin"/>
    <property type="match status" value="1"/>
</dbReference>
<evidence type="ECO:0000256" key="2">
    <source>
        <dbReference type="ARBA" id="ARBA00012980"/>
    </source>
</evidence>
<organism evidence="14 15">
    <name type="scientific">Legionella beliardensis</name>
    <dbReference type="NCBI Taxonomy" id="91822"/>
    <lineage>
        <taxon>Bacteria</taxon>
        <taxon>Pseudomonadati</taxon>
        <taxon>Pseudomonadota</taxon>
        <taxon>Gammaproteobacteria</taxon>
        <taxon>Legionellales</taxon>
        <taxon>Legionellaceae</taxon>
        <taxon>Legionella</taxon>
    </lineage>
</organism>
<dbReference type="EMBL" id="UGNV01000001">
    <property type="protein sequence ID" value="STX28963.1"/>
    <property type="molecule type" value="Genomic_DNA"/>
</dbReference>
<evidence type="ECO:0000256" key="12">
    <source>
        <dbReference type="HAMAP-Rule" id="MF_00165"/>
    </source>
</evidence>
<dbReference type="GO" id="GO:0006233">
    <property type="term" value="P:dTDP biosynthetic process"/>
    <property type="evidence" value="ECO:0007669"/>
    <property type="project" value="InterPro"/>
</dbReference>
<keyword evidence="8 12" id="KW-0067">ATP-binding</keyword>
<proteinExistence type="inferred from homology"/>
<evidence type="ECO:0000256" key="9">
    <source>
        <dbReference type="ARBA" id="ARBA00029962"/>
    </source>
</evidence>
<dbReference type="NCBIfam" id="TIGR00041">
    <property type="entry name" value="DTMP_kinase"/>
    <property type="match status" value="1"/>
</dbReference>
<evidence type="ECO:0000256" key="5">
    <source>
        <dbReference type="ARBA" id="ARBA00022727"/>
    </source>
</evidence>
<evidence type="ECO:0000256" key="1">
    <source>
        <dbReference type="ARBA" id="ARBA00009776"/>
    </source>
</evidence>
<reference evidence="14 15" key="1">
    <citation type="submission" date="2018-06" db="EMBL/GenBank/DDBJ databases">
        <authorList>
            <consortium name="Pathogen Informatics"/>
            <person name="Doyle S."/>
        </authorList>
    </citation>
    <scope>NUCLEOTIDE SEQUENCE [LARGE SCALE GENOMIC DNA]</scope>
    <source>
        <strain evidence="14 15">NCTC13315</strain>
    </source>
</reference>
<evidence type="ECO:0000259" key="13">
    <source>
        <dbReference type="Pfam" id="PF02223"/>
    </source>
</evidence>
<keyword evidence="7 12" id="KW-0418">Kinase</keyword>
<comment type="similarity">
    <text evidence="1 12">Belongs to the thymidylate kinase family.</text>
</comment>
<dbReference type="EC" id="2.7.4.9" evidence="2 12"/>
<dbReference type="FunFam" id="3.40.50.300:FF:000225">
    <property type="entry name" value="Thymidylate kinase"/>
    <property type="match status" value="1"/>
</dbReference>
<evidence type="ECO:0000256" key="7">
    <source>
        <dbReference type="ARBA" id="ARBA00022777"/>
    </source>
</evidence>
<feature type="binding site" evidence="12">
    <location>
        <begin position="11"/>
        <end position="18"/>
    </location>
    <ligand>
        <name>ATP</name>
        <dbReference type="ChEBI" id="CHEBI:30616"/>
    </ligand>
</feature>
<dbReference type="GO" id="GO:0006235">
    <property type="term" value="P:dTTP biosynthetic process"/>
    <property type="evidence" value="ECO:0007669"/>
    <property type="project" value="UniProtKB-UniRule"/>
</dbReference>
<dbReference type="HAMAP" id="MF_00165">
    <property type="entry name" value="Thymidylate_kinase"/>
    <property type="match status" value="1"/>
</dbReference>
<dbReference type="PANTHER" id="PTHR10344">
    <property type="entry name" value="THYMIDYLATE KINASE"/>
    <property type="match status" value="1"/>
</dbReference>
<dbReference type="GO" id="GO:0005524">
    <property type="term" value="F:ATP binding"/>
    <property type="evidence" value="ECO:0007669"/>
    <property type="project" value="UniProtKB-UniRule"/>
</dbReference>
<dbReference type="SUPFAM" id="SSF52540">
    <property type="entry name" value="P-loop containing nucleoside triphosphate hydrolases"/>
    <property type="match status" value="1"/>
</dbReference>
<keyword evidence="5 12" id="KW-0545">Nucleotide biosynthesis</keyword>
<dbReference type="PANTHER" id="PTHR10344:SF4">
    <property type="entry name" value="UMP-CMP KINASE 2, MITOCHONDRIAL"/>
    <property type="match status" value="1"/>
</dbReference>
<dbReference type="Proteomes" id="UP000254968">
    <property type="component" value="Unassembled WGS sequence"/>
</dbReference>
<dbReference type="AlphaFoldDB" id="A0A378I1T5"/>
<dbReference type="GO" id="GO:0004798">
    <property type="term" value="F:dTMP kinase activity"/>
    <property type="evidence" value="ECO:0007669"/>
    <property type="project" value="UniProtKB-UniRule"/>
</dbReference>
<dbReference type="RefSeq" id="WP_115302670.1">
    <property type="nucleotide sequence ID" value="NZ_CAAAHO010000004.1"/>
</dbReference>
<keyword evidence="4 12" id="KW-0808">Transferase</keyword>
<dbReference type="GO" id="GO:0006227">
    <property type="term" value="P:dUDP biosynthetic process"/>
    <property type="evidence" value="ECO:0007669"/>
    <property type="project" value="TreeGrafter"/>
</dbReference>
<evidence type="ECO:0000256" key="4">
    <source>
        <dbReference type="ARBA" id="ARBA00022679"/>
    </source>
</evidence>
<dbReference type="GO" id="GO:0005829">
    <property type="term" value="C:cytosol"/>
    <property type="evidence" value="ECO:0007669"/>
    <property type="project" value="TreeGrafter"/>
</dbReference>
<dbReference type="Gene3D" id="3.40.50.300">
    <property type="entry name" value="P-loop containing nucleotide triphosphate hydrolases"/>
    <property type="match status" value="1"/>
</dbReference>
<dbReference type="CDD" id="cd01672">
    <property type="entry name" value="TMPK"/>
    <property type="match status" value="1"/>
</dbReference>
<feature type="domain" description="Thymidylate kinase-like" evidence="13">
    <location>
        <begin position="9"/>
        <end position="198"/>
    </location>
</feature>
<evidence type="ECO:0000256" key="8">
    <source>
        <dbReference type="ARBA" id="ARBA00022840"/>
    </source>
</evidence>
<dbReference type="InterPro" id="IPR039430">
    <property type="entry name" value="Thymidylate_kin-like_dom"/>
</dbReference>
<evidence type="ECO:0000313" key="14">
    <source>
        <dbReference type="EMBL" id="STX28963.1"/>
    </source>
</evidence>
<protein>
    <recommendedName>
        <fullName evidence="3 12">Thymidylate kinase</fullName>
        <ecNumber evidence="2 12">2.7.4.9</ecNumber>
    </recommendedName>
    <alternativeName>
        <fullName evidence="9 12">dTMP kinase</fullName>
    </alternativeName>
</protein>
<evidence type="ECO:0000256" key="10">
    <source>
        <dbReference type="ARBA" id="ARBA00048743"/>
    </source>
</evidence>
<comment type="function">
    <text evidence="11 12">Phosphorylation of dTMP to form dTDP in both de novo and salvage pathways of dTTP synthesis.</text>
</comment>
<keyword evidence="15" id="KW-1185">Reference proteome</keyword>